<dbReference type="Proteomes" id="UP000283666">
    <property type="component" value="Unassembled WGS sequence"/>
</dbReference>
<dbReference type="SMART" id="SM00530">
    <property type="entry name" value="HTH_XRE"/>
    <property type="match status" value="1"/>
</dbReference>
<dbReference type="Pfam" id="PF01381">
    <property type="entry name" value="HTH_3"/>
    <property type="match status" value="1"/>
</dbReference>
<dbReference type="PROSITE" id="PS50943">
    <property type="entry name" value="HTH_CROC1"/>
    <property type="match status" value="1"/>
</dbReference>
<evidence type="ECO:0000313" key="4">
    <source>
        <dbReference type="EMBL" id="AAD39136.2"/>
    </source>
</evidence>
<dbReference type="InterPro" id="IPR001633">
    <property type="entry name" value="EAL_dom"/>
</dbReference>
<evidence type="ECO:0000313" key="5">
    <source>
        <dbReference type="EMBL" id="RGB15663.1"/>
    </source>
</evidence>
<dbReference type="CDD" id="cd00093">
    <property type="entry name" value="HTH_XRE"/>
    <property type="match status" value="1"/>
</dbReference>
<dbReference type="EMBL" id="AF123569">
    <property type="protein sequence ID" value="AAD39136.2"/>
    <property type="molecule type" value="Genomic_DNA"/>
</dbReference>
<name>Q9XCX3_NEIME</name>
<reference evidence="5 7" key="4">
    <citation type="submission" date="2017-08" db="EMBL/GenBank/DDBJ databases">
        <title>Meningococcal Conjunctivitis and Endemic Carriage at a Military Recruit Training Center.</title>
        <authorList>
            <person name="Bobb A.J."/>
            <person name="Galac M.R."/>
            <person name="Snesrud E."/>
            <person name="Clagett C.D."/>
        </authorList>
    </citation>
    <scope>NUCLEOTIDE SEQUENCE [LARGE SCALE GENOMIC DNA]</scope>
    <source>
        <strain evidence="5 7">MRSN431200</strain>
    </source>
</reference>
<dbReference type="REBASE" id="4166">
    <property type="entry name" value="C.NmeSIP"/>
</dbReference>
<dbReference type="InterPro" id="IPR001387">
    <property type="entry name" value="Cro/C1-type_HTH"/>
</dbReference>
<reference evidence="4" key="1">
    <citation type="journal article" date="1999" name="Mol. Microbiol.">
        <title>Operator sequences for the regulatory proteins of restriction modification systems.</title>
        <authorList>
            <person name="Bart A."/>
            <person name="Dankert J."/>
            <person name="van der Ende A."/>
        </authorList>
    </citation>
    <scope>NUCLEOTIDE SEQUENCE</scope>
    <source>
        <strain evidence="4">800615</strain>
    </source>
</reference>
<protein>
    <submittedName>
        <fullName evidence="4">NmeSIC</fullName>
    </submittedName>
    <submittedName>
        <fullName evidence="5">XRE family transcriptional regulator</fullName>
    </submittedName>
</protein>
<dbReference type="RefSeq" id="WP_025458585.1">
    <property type="nucleotide sequence ID" value="NZ_CP012391.1"/>
</dbReference>
<reference evidence="4" key="3">
    <citation type="submission" date="2003-03" db="EMBL/GenBank/DDBJ databases">
        <authorList>
            <person name="Bart A."/>
            <person name="Pannekoek Y."/>
            <person name="Dankert J."/>
            <person name="Van der Ende A."/>
        </authorList>
    </citation>
    <scope>NUCLEOTIDE SEQUENCE</scope>
    <source>
        <strain evidence="4">800615</strain>
    </source>
</reference>
<dbReference type="PANTHER" id="PTHR46558">
    <property type="entry name" value="TRACRIPTIONAL REGULATORY PROTEIN-RELATED-RELATED"/>
    <property type="match status" value="1"/>
</dbReference>
<dbReference type="SUPFAM" id="SSF47413">
    <property type="entry name" value="lambda repressor-like DNA-binding domains"/>
    <property type="match status" value="1"/>
</dbReference>
<feature type="domain" description="EAL" evidence="2">
    <location>
        <begin position="1"/>
        <end position="71"/>
    </location>
</feature>
<reference evidence="4" key="2">
    <citation type="journal article" date="2001" name="Infect. Immun.">
        <title>NmeSI restriction-modification system identified by representational difference analysis of a hypervirulent Neisseria meningitidis strain.</title>
        <authorList>
            <person name="Bart A."/>
            <person name="Pannekoek Y."/>
            <person name="Dankert J."/>
            <person name="van der Ende A."/>
        </authorList>
    </citation>
    <scope>NUCLEOTIDE SEQUENCE</scope>
    <source>
        <strain evidence="4">800615</strain>
    </source>
</reference>
<evidence type="ECO:0000313" key="6">
    <source>
        <dbReference type="EMBL" id="RQK78414.1"/>
    </source>
</evidence>
<evidence type="ECO:0000313" key="8">
    <source>
        <dbReference type="Proteomes" id="UP000283666"/>
    </source>
</evidence>
<dbReference type="Gene3D" id="1.10.260.40">
    <property type="entry name" value="lambda repressor-like DNA-binding domains"/>
    <property type="match status" value="1"/>
</dbReference>
<evidence type="ECO:0000256" key="1">
    <source>
        <dbReference type="ARBA" id="ARBA00023125"/>
    </source>
</evidence>
<dbReference type="PANTHER" id="PTHR46558:SF15">
    <property type="entry name" value="HELIX-TURN-HELIX DOMAIN PROTEIN"/>
    <property type="match status" value="1"/>
</dbReference>
<organism evidence="4">
    <name type="scientific">Neisseria meningitidis</name>
    <dbReference type="NCBI Taxonomy" id="487"/>
    <lineage>
        <taxon>Bacteria</taxon>
        <taxon>Pseudomonadati</taxon>
        <taxon>Pseudomonadota</taxon>
        <taxon>Betaproteobacteria</taxon>
        <taxon>Neisseriales</taxon>
        <taxon>Neisseriaceae</taxon>
        <taxon>Neisseria</taxon>
    </lineage>
</organism>
<accession>Q9XCX3</accession>
<evidence type="ECO:0000313" key="7">
    <source>
        <dbReference type="Proteomes" id="UP000260504"/>
    </source>
</evidence>
<dbReference type="EMBL" id="NWZY01000015">
    <property type="protein sequence ID" value="RQK78414.1"/>
    <property type="molecule type" value="Genomic_DNA"/>
</dbReference>
<dbReference type="Proteomes" id="UP000260504">
    <property type="component" value="Unassembled WGS sequence"/>
</dbReference>
<dbReference type="GO" id="GO:0003677">
    <property type="term" value="F:DNA binding"/>
    <property type="evidence" value="ECO:0007669"/>
    <property type="project" value="UniProtKB-KW"/>
</dbReference>
<feature type="domain" description="HTH cro/C1-type" evidence="3">
    <location>
        <begin position="12"/>
        <end position="66"/>
    </location>
</feature>
<dbReference type="AlphaFoldDB" id="Q9XCX3"/>
<dbReference type="PROSITE" id="PS50883">
    <property type="entry name" value="EAL"/>
    <property type="match status" value="1"/>
</dbReference>
<sequence>MENELVEFGKRVKHYRLLNGWSQEELAEKVGLHRTYIGSVERGERNISLLNISLLAKSFSINISELVEGIK</sequence>
<keyword evidence="1" id="KW-0238">DNA-binding</keyword>
<dbReference type="EMBL" id="NVYQ01000116">
    <property type="protein sequence ID" value="RGB15663.1"/>
    <property type="molecule type" value="Genomic_DNA"/>
</dbReference>
<gene>
    <name evidence="4" type="primary">nmeSIC</name>
    <name evidence="5" type="ORF">CIJ84_07995</name>
    <name evidence="6" type="ORF">COH52_06515</name>
</gene>
<evidence type="ECO:0000259" key="3">
    <source>
        <dbReference type="PROSITE" id="PS50943"/>
    </source>
</evidence>
<dbReference type="InterPro" id="IPR010982">
    <property type="entry name" value="Lambda_DNA-bd_dom_sf"/>
</dbReference>
<proteinExistence type="predicted"/>
<reference evidence="6 8" key="5">
    <citation type="submission" date="2017-09" db="EMBL/GenBank/DDBJ databases">
        <title>Phenotypic and genotypic characterization of Colombian isolates of Neisseria meningitidis recovered from invasive disease.</title>
        <authorList>
            <person name="Duarte C."/>
            <person name="Gabastou J.M."/>
            <person name="Moreno J."/>
        </authorList>
    </citation>
    <scope>NUCLEOTIDE SEQUENCE [LARGE SCALE GENOMIC DNA]</scope>
    <source>
        <strain evidence="6 8">INS-Nm1012</strain>
    </source>
</reference>
<evidence type="ECO:0000259" key="2">
    <source>
        <dbReference type="PROSITE" id="PS50883"/>
    </source>
</evidence>